<dbReference type="Proteomes" id="UP001209229">
    <property type="component" value="Unassembled WGS sequence"/>
</dbReference>
<accession>A0AAE3M964</accession>
<evidence type="ECO:0000313" key="2">
    <source>
        <dbReference type="Proteomes" id="UP001209229"/>
    </source>
</evidence>
<dbReference type="AlphaFoldDB" id="A0AAE3M964"/>
<reference evidence="1" key="1">
    <citation type="submission" date="2022-10" db="EMBL/GenBank/DDBJ databases">
        <authorList>
            <person name="Yu W.X."/>
        </authorList>
    </citation>
    <scope>NUCLEOTIDE SEQUENCE</scope>
    <source>
        <strain evidence="1">AAT</strain>
    </source>
</reference>
<dbReference type="EMBL" id="JAPDPJ010000125">
    <property type="protein sequence ID" value="MCW3789551.1"/>
    <property type="molecule type" value="Genomic_DNA"/>
</dbReference>
<keyword evidence="2" id="KW-1185">Reference proteome</keyword>
<comment type="caution">
    <text evidence="1">The sequence shown here is derived from an EMBL/GenBank/DDBJ whole genome shotgun (WGS) entry which is preliminary data.</text>
</comment>
<gene>
    <name evidence="1" type="ORF">OM075_24035</name>
</gene>
<dbReference type="RefSeq" id="WP_301193099.1">
    <property type="nucleotide sequence ID" value="NZ_JAPDPJ010000125.1"/>
</dbReference>
<organism evidence="1 2">
    <name type="scientific">Plebeiibacterium sediminum</name>
    <dbReference type="NCBI Taxonomy" id="2992112"/>
    <lineage>
        <taxon>Bacteria</taxon>
        <taxon>Pseudomonadati</taxon>
        <taxon>Bacteroidota</taxon>
        <taxon>Bacteroidia</taxon>
        <taxon>Marinilabiliales</taxon>
        <taxon>Marinilabiliaceae</taxon>
        <taxon>Plebeiibacterium</taxon>
    </lineage>
</organism>
<name>A0AAE3M964_9BACT</name>
<protein>
    <submittedName>
        <fullName evidence="1">Uncharacterized protein</fullName>
    </submittedName>
</protein>
<evidence type="ECO:0000313" key="1">
    <source>
        <dbReference type="EMBL" id="MCW3789551.1"/>
    </source>
</evidence>
<sequence>MTDIKQELEISDDSGFIGIINDNLYQGFVDEDWELDEVLGRFKNQTNFGNCAIWSTGEPNFMSIHIVDKPSQTKSYRETITFIKVTNENLWLANYTDLTMVAQFESEKIPSNENSDLIIELKNGFYKLLIRQMFNPSDYNWESPPNPCFELIFQTVEKFENNNFENVIWWDVDNHKE</sequence>
<proteinExistence type="predicted"/>